<dbReference type="AlphaFoldDB" id="A0AAW3U8J0"/>
<evidence type="ECO:0000313" key="1">
    <source>
        <dbReference type="EMBL" id="MBB4724754.1"/>
    </source>
</evidence>
<gene>
    <name evidence="1" type="ORF">FHY32_003132</name>
</gene>
<organism evidence="1 2">
    <name type="scientific">Xanthomonas euvesicatoria</name>
    <dbReference type="NCBI Taxonomy" id="456327"/>
    <lineage>
        <taxon>Bacteria</taxon>
        <taxon>Pseudomonadati</taxon>
        <taxon>Pseudomonadota</taxon>
        <taxon>Gammaproteobacteria</taxon>
        <taxon>Lysobacterales</taxon>
        <taxon>Lysobacteraceae</taxon>
        <taxon>Xanthomonas</taxon>
    </lineage>
</organism>
<name>A0AAW3U8J0_XANEU</name>
<proteinExistence type="predicted"/>
<protein>
    <submittedName>
        <fullName evidence="1">Uncharacterized protein</fullName>
    </submittedName>
</protein>
<dbReference type="EMBL" id="JACHNL010000007">
    <property type="protein sequence ID" value="MBB4724754.1"/>
    <property type="molecule type" value="Genomic_DNA"/>
</dbReference>
<accession>A0AAW3U8J0</accession>
<evidence type="ECO:0000313" key="2">
    <source>
        <dbReference type="Proteomes" id="UP000576603"/>
    </source>
</evidence>
<reference evidence="1 2" key="1">
    <citation type="submission" date="2020-08" db="EMBL/GenBank/DDBJ databases">
        <title>Studying the diversity of plant-associated saprophytic bacteria and their role in host health and plant-pathogen interactions.</title>
        <authorList>
            <person name="Potnis N."/>
        </authorList>
    </citation>
    <scope>NUCLEOTIDE SEQUENCE [LARGE SCALE GENOMIC DNA]</scope>
    <source>
        <strain evidence="1 2">CFBP 7922</strain>
    </source>
</reference>
<sequence length="81" mass="8685">MKKISTGCAAIGASALVFNAGGLIAIAYDRNVKQSSRLGSMTILQTGVLQLRAMKGPLAELSVNEQQIALRPLPKSKRERF</sequence>
<comment type="caution">
    <text evidence="1">The sequence shown here is derived from an EMBL/GenBank/DDBJ whole genome shotgun (WGS) entry which is preliminary data.</text>
</comment>
<dbReference type="RefSeq" id="WP_184422334.1">
    <property type="nucleotide sequence ID" value="NZ_JACHNK010000007.1"/>
</dbReference>
<dbReference type="Proteomes" id="UP000576603">
    <property type="component" value="Unassembled WGS sequence"/>
</dbReference>